<accession>A0A0R1YL57</accession>
<reference evidence="7 8" key="1">
    <citation type="journal article" date="2015" name="Genome Announc.">
        <title>Expanding the biotechnology potential of lactobacilli through comparative genomics of 213 strains and associated genera.</title>
        <authorList>
            <person name="Sun Z."/>
            <person name="Harris H.M."/>
            <person name="McCann A."/>
            <person name="Guo C."/>
            <person name="Argimon S."/>
            <person name="Zhang W."/>
            <person name="Yang X."/>
            <person name="Jeffery I.B."/>
            <person name="Cooney J.C."/>
            <person name="Kagawa T.F."/>
            <person name="Liu W."/>
            <person name="Song Y."/>
            <person name="Salvetti E."/>
            <person name="Wrobel A."/>
            <person name="Rasinkangas P."/>
            <person name="Parkhill J."/>
            <person name="Rea M.C."/>
            <person name="O'Sullivan O."/>
            <person name="Ritari J."/>
            <person name="Douillard F.P."/>
            <person name="Paul Ross R."/>
            <person name="Yang R."/>
            <person name="Briner A.E."/>
            <person name="Felis G.E."/>
            <person name="de Vos W.M."/>
            <person name="Barrangou R."/>
            <person name="Klaenhammer T.R."/>
            <person name="Caufield P.W."/>
            <person name="Cui Y."/>
            <person name="Zhang H."/>
            <person name="O'Toole P.W."/>
        </authorList>
    </citation>
    <scope>NUCLEOTIDE SEQUENCE [LARGE SCALE GENOMIC DNA]</scope>
    <source>
        <strain evidence="7 8">DSM 5661</strain>
    </source>
</reference>
<dbReference type="eggNOG" id="COG1053">
    <property type="taxonomic scope" value="Bacteria"/>
</dbReference>
<keyword evidence="2 5" id="KW-0285">Flavoprotein</keyword>
<dbReference type="InterPro" id="IPR027477">
    <property type="entry name" value="Succ_DH/fumarate_Rdtase_cat_sf"/>
</dbReference>
<dbReference type="GO" id="GO:0010181">
    <property type="term" value="F:FMN binding"/>
    <property type="evidence" value="ECO:0007669"/>
    <property type="project" value="InterPro"/>
</dbReference>
<keyword evidence="3 5" id="KW-0274">FAD</keyword>
<comment type="caution">
    <text evidence="7">The sequence shown here is derived from an EMBL/GenBank/DDBJ whole genome shotgun (WGS) entry which is preliminary data.</text>
</comment>
<dbReference type="PATRIC" id="fig|1423754.3.peg.414"/>
<name>A0A0R1YL57_9LACO</name>
<sequence>MAKFIFKTKDASELAPSYDAVIIGSGGTGMSAAIQAHELGLNVVVLEKNEKLGGNTNKASSGMNASESNVQYEHGIIDHNADFYKETMKGGGLMNDPAMLKFFVDHSASAISWLKDHDIVVNDLTITGGMSRKRCHRPASLAPIGAFLETNLLKVAEKEEIPVFNEVKAVKLIQDNNKQVTGVEVETKDGKKTITAKAVLLATGGFGASKDIIAKYRPDLKDYKTTNQPGATGDGLKLAEAINGQLVQMNLIQVHPTAQTDNPRVFLIGEAVRGEGAILVNKAGKRFVNELNTRKIVSDAITNLNEDGAYLVLDQGIRDHAKAVDFYDSIGLVEHGDSLEDLANNIGVNAENLKATVANWNKEVAADDDTEFGRSTGMDRGIEKGPFFAIHIHPAIHYTMGGIHITPETKVLDTNGNVIKGLYAAGEVSGGLHGNNRIGGNSIAETVVFGRQAGIKMTEFIRENK</sequence>
<protein>
    <submittedName>
        <fullName evidence="7">Fumarate reductase flavoprotein subunit</fullName>
    </submittedName>
</protein>
<dbReference type="FunFam" id="3.90.700.10:FF:000007">
    <property type="entry name" value="NADH-dependent fumarate reductase"/>
    <property type="match status" value="1"/>
</dbReference>
<dbReference type="InterPro" id="IPR050315">
    <property type="entry name" value="FAD-oxidoreductase_2"/>
</dbReference>
<dbReference type="NCBIfam" id="TIGR01813">
    <property type="entry name" value="flavo_cyto_c"/>
    <property type="match status" value="1"/>
</dbReference>
<evidence type="ECO:0000313" key="7">
    <source>
        <dbReference type="EMBL" id="KRM40585.1"/>
    </source>
</evidence>
<dbReference type="InterPro" id="IPR010960">
    <property type="entry name" value="Flavocytochrome_c"/>
</dbReference>
<dbReference type="STRING" id="1423754.FC39_GL000400"/>
<gene>
    <name evidence="7" type="ORF">FC39_GL000400</name>
</gene>
<dbReference type="GO" id="GO:0033765">
    <property type="term" value="F:steroid dehydrogenase activity, acting on the CH-CH group of donors"/>
    <property type="evidence" value="ECO:0007669"/>
    <property type="project" value="UniProtKB-ARBA"/>
</dbReference>
<comment type="cofactor">
    <cofactor evidence="1">
        <name>FAD</name>
        <dbReference type="ChEBI" id="CHEBI:57692"/>
    </cofactor>
</comment>
<dbReference type="SUPFAM" id="SSF51905">
    <property type="entry name" value="FAD/NAD(P)-binding domain"/>
    <property type="match status" value="1"/>
</dbReference>
<dbReference type="PANTHER" id="PTHR43400:SF7">
    <property type="entry name" value="FAD-DEPENDENT OXIDOREDUCTASE 2 FAD BINDING DOMAIN-CONTAINING PROTEIN"/>
    <property type="match status" value="1"/>
</dbReference>
<evidence type="ECO:0000256" key="2">
    <source>
        <dbReference type="ARBA" id="ARBA00022630"/>
    </source>
</evidence>
<organism evidence="7 8">
    <name type="scientific">Lactobacillus hamsteri DSM 5661 = JCM 6256</name>
    <dbReference type="NCBI Taxonomy" id="1423754"/>
    <lineage>
        <taxon>Bacteria</taxon>
        <taxon>Bacillati</taxon>
        <taxon>Bacillota</taxon>
        <taxon>Bacilli</taxon>
        <taxon>Lactobacillales</taxon>
        <taxon>Lactobacillaceae</taxon>
        <taxon>Lactobacillus</taxon>
    </lineage>
</organism>
<dbReference type="PANTHER" id="PTHR43400">
    <property type="entry name" value="FUMARATE REDUCTASE"/>
    <property type="match status" value="1"/>
</dbReference>
<evidence type="ECO:0000313" key="8">
    <source>
        <dbReference type="Proteomes" id="UP000051223"/>
    </source>
</evidence>
<dbReference type="SUPFAM" id="SSF56425">
    <property type="entry name" value="Succinate dehydrogenase/fumarate reductase flavoprotein, catalytic domain"/>
    <property type="match status" value="1"/>
</dbReference>
<dbReference type="Gene3D" id="3.90.700.10">
    <property type="entry name" value="Succinate dehydrogenase/fumarate reductase flavoprotein, catalytic domain"/>
    <property type="match status" value="1"/>
</dbReference>
<dbReference type="Proteomes" id="UP000051223">
    <property type="component" value="Unassembled WGS sequence"/>
</dbReference>
<evidence type="ECO:0000256" key="4">
    <source>
        <dbReference type="ARBA" id="ARBA00023002"/>
    </source>
</evidence>
<evidence type="ECO:0000256" key="5">
    <source>
        <dbReference type="RuleBase" id="RU366062"/>
    </source>
</evidence>
<dbReference type="OrthoDB" id="9806724at2"/>
<keyword evidence="8" id="KW-1185">Reference proteome</keyword>
<comment type="similarity">
    <text evidence="5">Belongs to the FAD-dependent oxidoreductase 2 family. FRD/SDH subfamily.</text>
</comment>
<keyword evidence="4 5" id="KW-0560">Oxidoreductase</keyword>
<dbReference type="InterPro" id="IPR036188">
    <property type="entry name" value="FAD/NAD-bd_sf"/>
</dbReference>
<dbReference type="Gene3D" id="3.50.50.60">
    <property type="entry name" value="FAD/NAD(P)-binding domain"/>
    <property type="match status" value="1"/>
</dbReference>
<dbReference type="EMBL" id="AZGI01000014">
    <property type="protein sequence ID" value="KRM40585.1"/>
    <property type="molecule type" value="Genomic_DNA"/>
</dbReference>
<dbReference type="RefSeq" id="WP_025080755.1">
    <property type="nucleotide sequence ID" value="NZ_AZGI01000014.1"/>
</dbReference>
<dbReference type="NCBIfam" id="NF005064">
    <property type="entry name" value="PRK06481.1"/>
    <property type="match status" value="1"/>
</dbReference>
<evidence type="ECO:0000256" key="1">
    <source>
        <dbReference type="ARBA" id="ARBA00001974"/>
    </source>
</evidence>
<dbReference type="InterPro" id="IPR003953">
    <property type="entry name" value="FAD-dep_OxRdtase_2_FAD-bd"/>
</dbReference>
<dbReference type="Pfam" id="PF00890">
    <property type="entry name" value="FAD_binding_2"/>
    <property type="match status" value="1"/>
</dbReference>
<evidence type="ECO:0000259" key="6">
    <source>
        <dbReference type="Pfam" id="PF00890"/>
    </source>
</evidence>
<proteinExistence type="inferred from homology"/>
<evidence type="ECO:0000256" key="3">
    <source>
        <dbReference type="ARBA" id="ARBA00022827"/>
    </source>
</evidence>
<dbReference type="PRINTS" id="PR00368">
    <property type="entry name" value="FADPNR"/>
</dbReference>
<feature type="domain" description="FAD-dependent oxidoreductase 2 FAD-binding" evidence="6">
    <location>
        <begin position="19"/>
        <end position="443"/>
    </location>
</feature>
<dbReference type="AlphaFoldDB" id="A0A0R1YL57"/>